<sequence length="119" mass="13120">MKTDISKLTFFASLMLSMAALVVTPSAVLKVKGRMGVASYTLMAPNNTVYDMGLLLAAKIKSGSSTDYKVNSNGIFTPVASFYLVDGFYNGCSKPFRWRRLAKRLVLTLLFRRHSQAAL</sequence>
<name>A0AA44CJ24_YERMO</name>
<gene>
    <name evidence="1" type="ORF">HB991_03840</name>
</gene>
<reference evidence="1" key="1">
    <citation type="submission" date="2020-03" db="EMBL/GenBank/DDBJ databases">
        <authorList>
            <person name="Kislichkina A."/>
            <person name="Dentovskaya S."/>
            <person name="Shaikhutdinov R."/>
            <person name="Ivanov S."/>
            <person name="Sizova A."/>
            <person name="Solomentsev V."/>
            <person name="Bogun A."/>
        </authorList>
    </citation>
    <scope>NUCLEOTIDE SEQUENCE</scope>
    <source>
        <strain evidence="1">SCPM-O-B-7610</strain>
    </source>
</reference>
<dbReference type="AlphaFoldDB" id="A0AA44CJ24"/>
<proteinExistence type="predicted"/>
<organism evidence="1 2">
    <name type="scientific">Yersinia mollaretii</name>
    <dbReference type="NCBI Taxonomy" id="33060"/>
    <lineage>
        <taxon>Bacteria</taxon>
        <taxon>Pseudomonadati</taxon>
        <taxon>Pseudomonadota</taxon>
        <taxon>Gammaproteobacteria</taxon>
        <taxon>Enterobacterales</taxon>
        <taxon>Yersiniaceae</taxon>
        <taxon>Yersinia</taxon>
    </lineage>
</organism>
<protein>
    <recommendedName>
        <fullName evidence="3">Beta-fimbriae major subunit</fullName>
    </recommendedName>
</protein>
<accession>A0AA44CJ24</accession>
<dbReference type="Proteomes" id="UP000712947">
    <property type="component" value="Unassembled WGS sequence"/>
</dbReference>
<evidence type="ECO:0000313" key="1">
    <source>
        <dbReference type="EMBL" id="NIL21655.1"/>
    </source>
</evidence>
<dbReference type="RefSeq" id="WP_145517337.1">
    <property type="nucleotide sequence ID" value="NZ_CABHYJ010000072.1"/>
</dbReference>
<dbReference type="EMBL" id="JAASAI010000002">
    <property type="protein sequence ID" value="NIL21655.1"/>
    <property type="molecule type" value="Genomic_DNA"/>
</dbReference>
<comment type="caution">
    <text evidence="1">The sequence shown here is derived from an EMBL/GenBank/DDBJ whole genome shotgun (WGS) entry which is preliminary data.</text>
</comment>
<evidence type="ECO:0000313" key="2">
    <source>
        <dbReference type="Proteomes" id="UP000712947"/>
    </source>
</evidence>
<evidence type="ECO:0008006" key="3">
    <source>
        <dbReference type="Google" id="ProtNLM"/>
    </source>
</evidence>